<evidence type="ECO:0000313" key="2">
    <source>
        <dbReference type="EMBL" id="CAF4621350.1"/>
    </source>
</evidence>
<dbReference type="AlphaFoldDB" id="A0A816FQX1"/>
<accession>A0A816FQX1</accession>
<dbReference type="EMBL" id="CAJOBC010133694">
    <property type="protein sequence ID" value="CAF4621350.1"/>
    <property type="molecule type" value="Genomic_DNA"/>
</dbReference>
<dbReference type="Proteomes" id="UP000681722">
    <property type="component" value="Unassembled WGS sequence"/>
</dbReference>
<dbReference type="Proteomes" id="UP000663829">
    <property type="component" value="Unassembled WGS sequence"/>
</dbReference>
<name>A0A816FQX1_9BILA</name>
<proteinExistence type="predicted"/>
<organism evidence="1 3">
    <name type="scientific">Didymodactylos carnosus</name>
    <dbReference type="NCBI Taxonomy" id="1234261"/>
    <lineage>
        <taxon>Eukaryota</taxon>
        <taxon>Metazoa</taxon>
        <taxon>Spiralia</taxon>
        <taxon>Gnathifera</taxon>
        <taxon>Rotifera</taxon>
        <taxon>Eurotatoria</taxon>
        <taxon>Bdelloidea</taxon>
        <taxon>Philodinida</taxon>
        <taxon>Philodinidae</taxon>
        <taxon>Didymodactylos</taxon>
    </lineage>
</organism>
<evidence type="ECO:0000313" key="3">
    <source>
        <dbReference type="Proteomes" id="UP000663829"/>
    </source>
</evidence>
<sequence length="26" mass="3140">MDADERLEWLKKITDYIKLAEELKMG</sequence>
<gene>
    <name evidence="1" type="ORF">GPM918_LOCUS46111</name>
    <name evidence="2" type="ORF">SRO942_LOCUS49547</name>
</gene>
<dbReference type="EMBL" id="CAJNOQ010057805">
    <property type="protein sequence ID" value="CAF1664894.1"/>
    <property type="molecule type" value="Genomic_DNA"/>
</dbReference>
<evidence type="ECO:0000313" key="1">
    <source>
        <dbReference type="EMBL" id="CAF1664894.1"/>
    </source>
</evidence>
<keyword evidence="3" id="KW-1185">Reference proteome</keyword>
<reference evidence="1" key="1">
    <citation type="submission" date="2021-02" db="EMBL/GenBank/DDBJ databases">
        <authorList>
            <person name="Nowell W R."/>
        </authorList>
    </citation>
    <scope>NUCLEOTIDE SEQUENCE</scope>
</reference>
<comment type="caution">
    <text evidence="1">The sequence shown here is derived from an EMBL/GenBank/DDBJ whole genome shotgun (WGS) entry which is preliminary data.</text>
</comment>
<protein>
    <submittedName>
        <fullName evidence="1">Uncharacterized protein</fullName>
    </submittedName>
</protein>
<feature type="non-terminal residue" evidence="1">
    <location>
        <position position="26"/>
    </location>
</feature>